<feature type="transmembrane region" description="Helical" evidence="12">
    <location>
        <begin position="100"/>
        <end position="117"/>
    </location>
</feature>
<evidence type="ECO:0000256" key="11">
    <source>
        <dbReference type="ARBA" id="ARBA00023136"/>
    </source>
</evidence>
<comment type="catalytic activity">
    <reaction evidence="1">
        <text>ATP + protein L-histidine = ADP + protein N-phospho-L-histidine.</text>
        <dbReference type="EC" id="2.7.13.3"/>
    </reaction>
</comment>
<sequence>MRERLRAWRGFGLRTRLTLLYGGLFFGAGAILLWVTYALTARTMQQRIVTRISAVPKDDPLRGPLPPPQEGFFLRTAGDLLHQVEAGKADVLQELLRNSVIGLVVIGVVATLLGLLMTDRALRPLQRVTGTAERLSESTLHERIALDGPPDHVKRLADTFDAMLDRLQRSFDAQRRFVTNASHELRTPIAVNRTLIEVALEEPDASDDVHALGRALLGVNARHERLIEGLLLLARSENELVARRPVDLEHVTASALEQLGAAARRRGVALRADLSPAPARGDALLLERCVFNLVENALKYNVPDGHVQVRLAASGEELTLVVDNTGPLVPAHEAGDLFEPFRRLHDRIGSAQGAGLGLSIVRAIVVAHDGTVTAVPRPGGGLSVTVRLPLAREAARTVRLAGPGSAG</sequence>
<reference evidence="16" key="1">
    <citation type="journal article" date="2019" name="Int. J. Syst. Evol. Microbiol.">
        <title>The Global Catalogue of Microorganisms (GCM) 10K type strain sequencing project: providing services to taxonomists for standard genome sequencing and annotation.</title>
        <authorList>
            <consortium name="The Broad Institute Genomics Platform"/>
            <consortium name="The Broad Institute Genome Sequencing Center for Infectious Disease"/>
            <person name="Wu L."/>
            <person name="Ma J."/>
        </authorList>
    </citation>
    <scope>NUCLEOTIDE SEQUENCE [LARGE SCALE GENOMIC DNA]</scope>
    <source>
        <strain evidence="16">JCM 3106</strain>
    </source>
</reference>
<keyword evidence="8" id="KW-0418">Kinase</keyword>
<dbReference type="InterPro" id="IPR004358">
    <property type="entry name" value="Sig_transdc_His_kin-like_C"/>
</dbReference>
<evidence type="ECO:0000256" key="1">
    <source>
        <dbReference type="ARBA" id="ARBA00000085"/>
    </source>
</evidence>
<dbReference type="EMBL" id="BAAAWD010000002">
    <property type="protein sequence ID" value="GAA2985429.1"/>
    <property type="molecule type" value="Genomic_DNA"/>
</dbReference>
<dbReference type="Gene3D" id="3.30.565.10">
    <property type="entry name" value="Histidine kinase-like ATPase, C-terminal domain"/>
    <property type="match status" value="1"/>
</dbReference>
<dbReference type="PRINTS" id="PR00344">
    <property type="entry name" value="BCTRLSENSOR"/>
</dbReference>
<dbReference type="InterPro" id="IPR003660">
    <property type="entry name" value="HAMP_dom"/>
</dbReference>
<feature type="domain" description="Histidine kinase" evidence="13">
    <location>
        <begin position="180"/>
        <end position="392"/>
    </location>
</feature>
<evidence type="ECO:0000256" key="9">
    <source>
        <dbReference type="ARBA" id="ARBA00022989"/>
    </source>
</evidence>
<dbReference type="Pfam" id="PF02518">
    <property type="entry name" value="HATPase_c"/>
    <property type="match status" value="1"/>
</dbReference>
<dbReference type="PROSITE" id="PS50109">
    <property type="entry name" value="HIS_KIN"/>
    <property type="match status" value="1"/>
</dbReference>
<dbReference type="Pfam" id="PF00672">
    <property type="entry name" value="HAMP"/>
    <property type="match status" value="1"/>
</dbReference>
<dbReference type="SUPFAM" id="SSF158472">
    <property type="entry name" value="HAMP domain-like"/>
    <property type="match status" value="1"/>
</dbReference>
<dbReference type="PROSITE" id="PS50885">
    <property type="entry name" value="HAMP"/>
    <property type="match status" value="1"/>
</dbReference>
<evidence type="ECO:0000256" key="4">
    <source>
        <dbReference type="ARBA" id="ARBA00012438"/>
    </source>
</evidence>
<evidence type="ECO:0000256" key="5">
    <source>
        <dbReference type="ARBA" id="ARBA00022553"/>
    </source>
</evidence>
<dbReference type="SMART" id="SM00388">
    <property type="entry name" value="HisKA"/>
    <property type="match status" value="1"/>
</dbReference>
<protein>
    <recommendedName>
        <fullName evidence="4">histidine kinase</fullName>
        <ecNumber evidence="4">2.7.13.3</ecNumber>
    </recommendedName>
</protein>
<keyword evidence="7 12" id="KW-0812">Transmembrane</keyword>
<comment type="caution">
    <text evidence="15">The sequence shown here is derived from an EMBL/GenBank/DDBJ whole genome shotgun (WGS) entry which is preliminary data.</text>
</comment>
<dbReference type="CDD" id="cd00082">
    <property type="entry name" value="HisKA"/>
    <property type="match status" value="1"/>
</dbReference>
<keyword evidence="9 12" id="KW-1133">Transmembrane helix</keyword>
<evidence type="ECO:0000256" key="8">
    <source>
        <dbReference type="ARBA" id="ARBA00022777"/>
    </source>
</evidence>
<keyword evidence="5" id="KW-0597">Phosphoprotein</keyword>
<dbReference type="Proteomes" id="UP001499930">
    <property type="component" value="Unassembled WGS sequence"/>
</dbReference>
<dbReference type="SMART" id="SM00387">
    <property type="entry name" value="HATPase_c"/>
    <property type="match status" value="1"/>
</dbReference>
<name>A0ABP6K668_9ACTN</name>
<keyword evidence="16" id="KW-1185">Reference proteome</keyword>
<evidence type="ECO:0000256" key="2">
    <source>
        <dbReference type="ARBA" id="ARBA00004141"/>
    </source>
</evidence>
<dbReference type="InterPro" id="IPR005467">
    <property type="entry name" value="His_kinase_dom"/>
</dbReference>
<evidence type="ECO:0000256" key="3">
    <source>
        <dbReference type="ARBA" id="ARBA00004236"/>
    </source>
</evidence>
<evidence type="ECO:0000259" key="14">
    <source>
        <dbReference type="PROSITE" id="PS50885"/>
    </source>
</evidence>
<evidence type="ECO:0000313" key="16">
    <source>
        <dbReference type="Proteomes" id="UP001499930"/>
    </source>
</evidence>
<dbReference type="Gene3D" id="6.10.340.10">
    <property type="match status" value="1"/>
</dbReference>
<dbReference type="Gene3D" id="1.10.287.130">
    <property type="match status" value="1"/>
</dbReference>
<dbReference type="SUPFAM" id="SSF47384">
    <property type="entry name" value="Homodimeric domain of signal transducing histidine kinase"/>
    <property type="match status" value="1"/>
</dbReference>
<dbReference type="InterPro" id="IPR036890">
    <property type="entry name" value="HATPase_C_sf"/>
</dbReference>
<keyword evidence="10" id="KW-0902">Two-component regulatory system</keyword>
<dbReference type="InterPro" id="IPR003594">
    <property type="entry name" value="HATPase_dom"/>
</dbReference>
<evidence type="ECO:0000313" key="15">
    <source>
        <dbReference type="EMBL" id="GAA2985429.1"/>
    </source>
</evidence>
<dbReference type="CDD" id="cd00075">
    <property type="entry name" value="HATPase"/>
    <property type="match status" value="1"/>
</dbReference>
<proteinExistence type="predicted"/>
<evidence type="ECO:0000256" key="10">
    <source>
        <dbReference type="ARBA" id="ARBA00023012"/>
    </source>
</evidence>
<keyword evidence="11 12" id="KW-0472">Membrane</keyword>
<accession>A0ABP6K668</accession>
<dbReference type="SMART" id="SM00304">
    <property type="entry name" value="HAMP"/>
    <property type="match status" value="1"/>
</dbReference>
<feature type="domain" description="HAMP" evidence="14">
    <location>
        <begin position="119"/>
        <end position="172"/>
    </location>
</feature>
<keyword evidence="6" id="KW-0808">Transferase</keyword>
<feature type="transmembrane region" description="Helical" evidence="12">
    <location>
        <begin position="20"/>
        <end position="39"/>
    </location>
</feature>
<organism evidence="15 16">
    <name type="scientific">Streptosporangium longisporum</name>
    <dbReference type="NCBI Taxonomy" id="46187"/>
    <lineage>
        <taxon>Bacteria</taxon>
        <taxon>Bacillati</taxon>
        <taxon>Actinomycetota</taxon>
        <taxon>Actinomycetes</taxon>
        <taxon>Streptosporangiales</taxon>
        <taxon>Streptosporangiaceae</taxon>
        <taxon>Streptosporangium</taxon>
    </lineage>
</organism>
<dbReference type="SUPFAM" id="SSF55874">
    <property type="entry name" value="ATPase domain of HSP90 chaperone/DNA topoisomerase II/histidine kinase"/>
    <property type="match status" value="1"/>
</dbReference>
<evidence type="ECO:0000259" key="13">
    <source>
        <dbReference type="PROSITE" id="PS50109"/>
    </source>
</evidence>
<gene>
    <name evidence="15" type="ORF">GCM10017559_01220</name>
</gene>
<dbReference type="CDD" id="cd06225">
    <property type="entry name" value="HAMP"/>
    <property type="match status" value="1"/>
</dbReference>
<dbReference type="Pfam" id="PF00512">
    <property type="entry name" value="HisKA"/>
    <property type="match status" value="1"/>
</dbReference>
<dbReference type="InterPro" id="IPR036097">
    <property type="entry name" value="HisK_dim/P_sf"/>
</dbReference>
<dbReference type="InterPro" id="IPR003661">
    <property type="entry name" value="HisK_dim/P_dom"/>
</dbReference>
<dbReference type="PANTHER" id="PTHR45436:SF15">
    <property type="entry name" value="SENSOR HISTIDINE KINASE CUSS"/>
    <property type="match status" value="1"/>
</dbReference>
<evidence type="ECO:0000256" key="6">
    <source>
        <dbReference type="ARBA" id="ARBA00022679"/>
    </source>
</evidence>
<evidence type="ECO:0000256" key="7">
    <source>
        <dbReference type="ARBA" id="ARBA00022692"/>
    </source>
</evidence>
<dbReference type="EC" id="2.7.13.3" evidence="4"/>
<comment type="subcellular location">
    <subcellularLocation>
        <location evidence="3">Cell membrane</location>
    </subcellularLocation>
    <subcellularLocation>
        <location evidence="2">Membrane</location>
        <topology evidence="2">Multi-pass membrane protein</topology>
    </subcellularLocation>
</comment>
<evidence type="ECO:0000256" key="12">
    <source>
        <dbReference type="SAM" id="Phobius"/>
    </source>
</evidence>
<dbReference type="InterPro" id="IPR050428">
    <property type="entry name" value="TCS_sensor_his_kinase"/>
</dbReference>
<dbReference type="PANTHER" id="PTHR45436">
    <property type="entry name" value="SENSOR HISTIDINE KINASE YKOH"/>
    <property type="match status" value="1"/>
</dbReference>